<evidence type="ECO:0000256" key="2">
    <source>
        <dbReference type="ARBA" id="ARBA00022729"/>
    </source>
</evidence>
<evidence type="ECO:0000256" key="6">
    <source>
        <dbReference type="SAM" id="SignalP"/>
    </source>
</evidence>
<evidence type="ECO:0000256" key="3">
    <source>
        <dbReference type="ARBA" id="ARBA00022801"/>
    </source>
</evidence>
<dbReference type="InterPro" id="IPR017853">
    <property type="entry name" value="GH"/>
</dbReference>
<reference evidence="8" key="1">
    <citation type="journal article" date="2010" name="Nat. Biotechnol.">
        <title>Draft genome sequence of the oilseed species Ricinus communis.</title>
        <authorList>
            <person name="Chan A.P."/>
            <person name="Crabtree J."/>
            <person name="Zhao Q."/>
            <person name="Lorenzi H."/>
            <person name="Orvis J."/>
            <person name="Puiu D."/>
            <person name="Melake-Berhan A."/>
            <person name="Jones K.M."/>
            <person name="Redman J."/>
            <person name="Chen G."/>
            <person name="Cahoon E.B."/>
            <person name="Gedil M."/>
            <person name="Stanke M."/>
            <person name="Haas B.J."/>
            <person name="Wortman J.R."/>
            <person name="Fraser-Liggett C.M."/>
            <person name="Ravel J."/>
            <person name="Rabinowicz P.D."/>
        </authorList>
    </citation>
    <scope>NUCLEOTIDE SEQUENCE [LARGE SCALE GENOMIC DNA]</scope>
    <source>
        <strain evidence="8">cv. Hale</strain>
    </source>
</reference>
<dbReference type="PANTHER" id="PTHR10353">
    <property type="entry name" value="GLYCOSYL HYDROLASE"/>
    <property type="match status" value="1"/>
</dbReference>
<gene>
    <name evidence="7" type="ORF">RCOM_1177990</name>
</gene>
<keyword evidence="8" id="KW-1185">Reference proteome</keyword>
<dbReference type="Gene3D" id="3.20.20.80">
    <property type="entry name" value="Glycosidases"/>
    <property type="match status" value="1"/>
</dbReference>
<dbReference type="Pfam" id="PF00232">
    <property type="entry name" value="Glyco_hydro_1"/>
    <property type="match status" value="1"/>
</dbReference>
<dbReference type="eggNOG" id="KOG0626">
    <property type="taxonomic scope" value="Eukaryota"/>
</dbReference>
<accession>B9SAQ6</accession>
<dbReference type="Proteomes" id="UP000008311">
    <property type="component" value="Unassembled WGS sequence"/>
</dbReference>
<dbReference type="InterPro" id="IPR033132">
    <property type="entry name" value="GH_1_N_CS"/>
</dbReference>
<evidence type="ECO:0000313" key="7">
    <source>
        <dbReference type="EMBL" id="EEF39260.1"/>
    </source>
</evidence>
<dbReference type="FunFam" id="3.20.20.80:FF:000069">
    <property type="entry name" value="Beta-glucosidase 1"/>
    <property type="match status" value="1"/>
</dbReference>
<dbReference type="PANTHER" id="PTHR10353:SF257">
    <property type="entry name" value="BETA-GLUCOSIDASE"/>
    <property type="match status" value="1"/>
</dbReference>
<dbReference type="SUPFAM" id="SSF51445">
    <property type="entry name" value="(Trans)glycosidases"/>
    <property type="match status" value="1"/>
</dbReference>
<sequence length="501" mass="56727">MLRLVIPFLYLALVIFPVLCTDKYSRRDFPPGFIFGSGTSAYQVEGAANEDGRSPSVWDTAAHKGFMDGDTGDVAVDGYHKYKEDVKLMVETGLDAYRFSISWPRLIPSGRGPVNPKGLQYYNNLINELISHGIQPHVTLFHYDHPQVLEDEYGGWLSRKMVADFTDYADVCFKEFGDRVLYWTTLNEPNVFLMGGYDLGIFPPNHCSPPFGVNCTEGNSLTEPYLVAHHILLAHASVVRLYREKYQDKQLGFIGINLFVYGFVPLTNSIEDVLATQRASDFYVGLFMNPLVFGDYPDTVKKNAGSRLPAFTNYESKQVKGSFDFVGVNHYCTVNIKDNSSALESKDRDFMADMALEIGKRFTNHYFSLPWGLQLVLEYFKQVYGNPPIYIHENGQRTERNSSLEDISRVEYIHSYIGSLLDAVRNGSNARGYFTWSFLDVFELMDGYVSSFGLYYVDLNDPELKRYPKLSAHWYSQFLKGGSVGSDQLIQLGKNSASLVS</sequence>
<proteinExistence type="inferred from homology"/>
<evidence type="ECO:0000313" key="8">
    <source>
        <dbReference type="Proteomes" id="UP000008311"/>
    </source>
</evidence>
<keyword evidence="2 6" id="KW-0732">Signal</keyword>
<dbReference type="EMBL" id="EQ973909">
    <property type="protein sequence ID" value="EEF39260.1"/>
    <property type="molecule type" value="Genomic_DNA"/>
</dbReference>
<dbReference type="GO" id="GO:0005975">
    <property type="term" value="P:carbohydrate metabolic process"/>
    <property type="evidence" value="ECO:0007669"/>
    <property type="project" value="InterPro"/>
</dbReference>
<dbReference type="InParanoid" id="B9SAQ6"/>
<feature type="signal peptide" evidence="6">
    <location>
        <begin position="1"/>
        <end position="20"/>
    </location>
</feature>
<dbReference type="STRING" id="3988.B9SAQ6"/>
<protein>
    <submittedName>
        <fullName evidence="7">Beta-glucosidase, putative</fullName>
        <ecNumber evidence="7">3.2.1.21</ecNumber>
    </submittedName>
</protein>
<keyword evidence="4" id="KW-0325">Glycoprotein</keyword>
<dbReference type="InterPro" id="IPR001360">
    <property type="entry name" value="Glyco_hydro_1"/>
</dbReference>
<name>B9SAQ6_RICCO</name>
<dbReference type="PROSITE" id="PS00653">
    <property type="entry name" value="GLYCOSYL_HYDROL_F1_2"/>
    <property type="match status" value="1"/>
</dbReference>
<evidence type="ECO:0000256" key="1">
    <source>
        <dbReference type="ARBA" id="ARBA00010838"/>
    </source>
</evidence>
<evidence type="ECO:0000256" key="5">
    <source>
        <dbReference type="RuleBase" id="RU003690"/>
    </source>
</evidence>
<dbReference type="FunCoup" id="B9SAQ6">
    <property type="interactions" value="117"/>
</dbReference>
<evidence type="ECO:0000256" key="4">
    <source>
        <dbReference type="ARBA" id="ARBA00023180"/>
    </source>
</evidence>
<keyword evidence="7" id="KW-0326">Glycosidase</keyword>
<dbReference type="AlphaFoldDB" id="B9SAQ6"/>
<dbReference type="PRINTS" id="PR00131">
    <property type="entry name" value="GLHYDRLASE1"/>
</dbReference>
<keyword evidence="3 7" id="KW-0378">Hydrolase</keyword>
<feature type="chain" id="PRO_5002891291" evidence="6">
    <location>
        <begin position="21"/>
        <end position="501"/>
    </location>
</feature>
<dbReference type="EC" id="3.2.1.21" evidence="7"/>
<comment type="similarity">
    <text evidence="1 5">Belongs to the glycosyl hydrolase 1 family.</text>
</comment>
<dbReference type="GO" id="GO:0008422">
    <property type="term" value="F:beta-glucosidase activity"/>
    <property type="evidence" value="ECO:0000318"/>
    <property type="project" value="GO_Central"/>
</dbReference>
<organism evidence="7 8">
    <name type="scientific">Ricinus communis</name>
    <name type="common">Castor bean</name>
    <dbReference type="NCBI Taxonomy" id="3988"/>
    <lineage>
        <taxon>Eukaryota</taxon>
        <taxon>Viridiplantae</taxon>
        <taxon>Streptophyta</taxon>
        <taxon>Embryophyta</taxon>
        <taxon>Tracheophyta</taxon>
        <taxon>Spermatophyta</taxon>
        <taxon>Magnoliopsida</taxon>
        <taxon>eudicotyledons</taxon>
        <taxon>Gunneridae</taxon>
        <taxon>Pentapetalae</taxon>
        <taxon>rosids</taxon>
        <taxon>fabids</taxon>
        <taxon>Malpighiales</taxon>
        <taxon>Euphorbiaceae</taxon>
        <taxon>Acalyphoideae</taxon>
        <taxon>Acalypheae</taxon>
        <taxon>Ricinus</taxon>
    </lineage>
</organism>